<dbReference type="AlphaFoldDB" id="A0A0C3B1W1"/>
<gene>
    <name evidence="5" type="ORF">PILCRDRAFT_830490</name>
</gene>
<dbReference type="InterPro" id="IPR001452">
    <property type="entry name" value="SH3_domain"/>
</dbReference>
<feature type="compositionally biased region" description="Polar residues" evidence="3">
    <location>
        <begin position="1"/>
        <end position="51"/>
    </location>
</feature>
<proteinExistence type="predicted"/>
<protein>
    <recommendedName>
        <fullName evidence="4">SH3 domain-containing protein</fullName>
    </recommendedName>
</protein>
<evidence type="ECO:0000256" key="3">
    <source>
        <dbReference type="SAM" id="MobiDB-lite"/>
    </source>
</evidence>
<evidence type="ECO:0000313" key="5">
    <source>
        <dbReference type="EMBL" id="KIM71222.1"/>
    </source>
</evidence>
<reference evidence="6" key="2">
    <citation type="submission" date="2015-01" db="EMBL/GenBank/DDBJ databases">
        <title>Evolutionary Origins and Diversification of the Mycorrhizal Mutualists.</title>
        <authorList>
            <consortium name="DOE Joint Genome Institute"/>
            <consortium name="Mycorrhizal Genomics Consortium"/>
            <person name="Kohler A."/>
            <person name="Kuo A."/>
            <person name="Nagy L.G."/>
            <person name="Floudas D."/>
            <person name="Copeland A."/>
            <person name="Barry K.W."/>
            <person name="Cichocki N."/>
            <person name="Veneault-Fourrey C."/>
            <person name="LaButti K."/>
            <person name="Lindquist E.A."/>
            <person name="Lipzen A."/>
            <person name="Lundell T."/>
            <person name="Morin E."/>
            <person name="Murat C."/>
            <person name="Riley R."/>
            <person name="Ohm R."/>
            <person name="Sun H."/>
            <person name="Tunlid A."/>
            <person name="Henrissat B."/>
            <person name="Grigoriev I.V."/>
            <person name="Hibbett D.S."/>
            <person name="Martin F."/>
        </authorList>
    </citation>
    <scope>NUCLEOTIDE SEQUENCE [LARGE SCALE GENOMIC DNA]</scope>
    <source>
        <strain evidence="6">F 1598</strain>
    </source>
</reference>
<accession>A0A0C3B1W1</accession>
<evidence type="ECO:0000313" key="6">
    <source>
        <dbReference type="Proteomes" id="UP000054166"/>
    </source>
</evidence>
<organism evidence="5 6">
    <name type="scientific">Piloderma croceum (strain F 1598)</name>
    <dbReference type="NCBI Taxonomy" id="765440"/>
    <lineage>
        <taxon>Eukaryota</taxon>
        <taxon>Fungi</taxon>
        <taxon>Dikarya</taxon>
        <taxon>Basidiomycota</taxon>
        <taxon>Agaricomycotina</taxon>
        <taxon>Agaricomycetes</taxon>
        <taxon>Agaricomycetidae</taxon>
        <taxon>Atheliales</taxon>
        <taxon>Atheliaceae</taxon>
        <taxon>Piloderma</taxon>
    </lineage>
</organism>
<dbReference type="EMBL" id="KN833401">
    <property type="protein sequence ID" value="KIM71222.1"/>
    <property type="molecule type" value="Genomic_DNA"/>
</dbReference>
<feature type="region of interest" description="Disordered" evidence="3">
    <location>
        <begin position="1"/>
        <end position="95"/>
    </location>
</feature>
<evidence type="ECO:0000256" key="1">
    <source>
        <dbReference type="ARBA" id="ARBA00022443"/>
    </source>
</evidence>
<keyword evidence="6" id="KW-1185">Reference proteome</keyword>
<name>A0A0C3B1W1_PILCF</name>
<dbReference type="InParanoid" id="A0A0C3B1W1"/>
<reference evidence="5 6" key="1">
    <citation type="submission" date="2014-04" db="EMBL/GenBank/DDBJ databases">
        <authorList>
            <consortium name="DOE Joint Genome Institute"/>
            <person name="Kuo A."/>
            <person name="Tarkka M."/>
            <person name="Buscot F."/>
            <person name="Kohler A."/>
            <person name="Nagy L.G."/>
            <person name="Floudas D."/>
            <person name="Copeland A."/>
            <person name="Barry K.W."/>
            <person name="Cichocki N."/>
            <person name="Veneault-Fourrey C."/>
            <person name="LaButti K."/>
            <person name="Lindquist E.A."/>
            <person name="Lipzen A."/>
            <person name="Lundell T."/>
            <person name="Morin E."/>
            <person name="Murat C."/>
            <person name="Sun H."/>
            <person name="Tunlid A."/>
            <person name="Henrissat B."/>
            <person name="Grigoriev I.V."/>
            <person name="Hibbett D.S."/>
            <person name="Martin F."/>
            <person name="Nordberg H.P."/>
            <person name="Cantor M.N."/>
            <person name="Hua S.X."/>
        </authorList>
    </citation>
    <scope>NUCLEOTIDE SEQUENCE [LARGE SCALE GENOMIC DNA]</scope>
    <source>
        <strain evidence="5 6">F 1598</strain>
    </source>
</reference>
<feature type="domain" description="SH3" evidence="4">
    <location>
        <begin position="382"/>
        <end position="440"/>
    </location>
</feature>
<dbReference type="HOGENOM" id="CLU_033651_3_0_1"/>
<feature type="compositionally biased region" description="Polar residues" evidence="3">
    <location>
        <begin position="62"/>
        <end position="92"/>
    </location>
</feature>
<dbReference type="OrthoDB" id="2974017at2759"/>
<keyword evidence="1 2" id="KW-0728">SH3 domain</keyword>
<sequence>MSTRTFDPFVSNASTNTRSDSARSTRPPTFTSHATAAPTYTSNEPATTSAHSRFAFNDTRSDSVGSTRAPTYTSDATPIPTNSPNESISSAHSRNESVRAWNENLRSVRSVADDDTVFDDIESSLIDTVSVTESSMEIPRPRGLRYIYYRIYAEDGVILTMNPVYSDDPYLGRILARHVAPPHTVGSLRRCLSSAENIDARVNTTTFIYTSLFITTSSESPMDDSDRMSILAHSGPGHTANEPVALVCGLFCPSSVPRPALSQDGKPFLELMAERGPRPFETQYLYYQVYKNSIAVKSKQPAHPDDSYVGRISVDFVSPPHTAKSIIRCISKIEELCLSTESQLFTNISSESPIGEGHVSILTSDRPGFTPEDPMAFVTVKEFTKRMRAIQAYRGNSEWLSITPGEILRTTDSPSPAGRCDAVNAAGRKGFVHYSYLEPC</sequence>
<dbReference type="Proteomes" id="UP000054166">
    <property type="component" value="Unassembled WGS sequence"/>
</dbReference>
<evidence type="ECO:0000259" key="4">
    <source>
        <dbReference type="PROSITE" id="PS50002"/>
    </source>
</evidence>
<evidence type="ECO:0000256" key="2">
    <source>
        <dbReference type="PROSITE-ProRule" id="PRU00192"/>
    </source>
</evidence>
<dbReference type="PROSITE" id="PS50002">
    <property type="entry name" value="SH3"/>
    <property type="match status" value="1"/>
</dbReference>